<proteinExistence type="predicted"/>
<evidence type="ECO:0000256" key="4">
    <source>
        <dbReference type="ARBA" id="ARBA00022475"/>
    </source>
</evidence>
<feature type="transmembrane region" description="Helical" evidence="12">
    <location>
        <begin position="94"/>
        <end position="120"/>
    </location>
</feature>
<evidence type="ECO:0000256" key="3">
    <source>
        <dbReference type="ARBA" id="ARBA00022448"/>
    </source>
</evidence>
<gene>
    <name evidence="13" type="ORF">M8330_10110</name>
</gene>
<sequence length="366" mass="37209">MSATLVQPSKAGLLSTILRSRELAIAVVLVALVLVATAKTESFLFSADGWRNVLLNPAMLVVLAIGQACVIITRSVDLSVGSTLGLTAYFAGRLFIDFPSLPIVVVVLLAVLLGALLGLVNGVLVSFAKVPALVITLGTMYIYRGIFLTWAGSSRITADQIPRSFSQLGTQQIVTIPVLTIVALAVLGVAAYFLSSTRPGRELYAIGSDPDAADLYGLPVLRRVLLAFVASGALAGLAGVMFLARYGTVSSQAGQGIELQAVGAAVIGGVAIFGGSGSALGAAVGAYLLVTINSVLPILGISDFWQQAVVGALILGAIALDRFLSLRQDAALVAARDQAPPSGGGGSPGNPGSSAPSAPTSPQVTA</sequence>
<keyword evidence="4" id="KW-1003">Cell membrane</keyword>
<feature type="region of interest" description="Disordered" evidence="11">
    <location>
        <begin position="337"/>
        <end position="366"/>
    </location>
</feature>
<evidence type="ECO:0000256" key="7">
    <source>
        <dbReference type="ARBA" id="ARBA00022989"/>
    </source>
</evidence>
<feature type="transmembrane region" description="Helical" evidence="12">
    <location>
        <begin position="304"/>
        <end position="324"/>
    </location>
</feature>
<dbReference type="GO" id="GO:0022857">
    <property type="term" value="F:transmembrane transporter activity"/>
    <property type="evidence" value="ECO:0007669"/>
    <property type="project" value="InterPro"/>
</dbReference>
<dbReference type="Proteomes" id="UP001139485">
    <property type="component" value="Unassembled WGS sequence"/>
</dbReference>
<keyword evidence="6 12" id="KW-0812">Transmembrane</keyword>
<feature type="transmembrane region" description="Helical" evidence="12">
    <location>
        <begin position="54"/>
        <end position="73"/>
    </location>
</feature>
<feature type="transmembrane region" description="Helical" evidence="12">
    <location>
        <begin position="224"/>
        <end position="244"/>
    </location>
</feature>
<organism evidence="13 14">
    <name type="scientific">Nocardioides bruguierae</name>
    <dbReference type="NCBI Taxonomy" id="2945102"/>
    <lineage>
        <taxon>Bacteria</taxon>
        <taxon>Bacillati</taxon>
        <taxon>Actinomycetota</taxon>
        <taxon>Actinomycetes</taxon>
        <taxon>Propionibacteriales</taxon>
        <taxon>Nocardioidaceae</taxon>
        <taxon>Nocardioides</taxon>
    </lineage>
</organism>
<feature type="transmembrane region" description="Helical" evidence="12">
    <location>
        <begin position="132"/>
        <end position="152"/>
    </location>
</feature>
<dbReference type="GO" id="GO:0005886">
    <property type="term" value="C:plasma membrane"/>
    <property type="evidence" value="ECO:0007669"/>
    <property type="project" value="UniProtKB-SubCell"/>
</dbReference>
<dbReference type="RefSeq" id="WP_250827227.1">
    <property type="nucleotide sequence ID" value="NZ_JAMOIL010000011.1"/>
</dbReference>
<feature type="transmembrane region" description="Helical" evidence="12">
    <location>
        <begin position="265"/>
        <end position="292"/>
    </location>
</feature>
<evidence type="ECO:0000256" key="10">
    <source>
        <dbReference type="ARBA" id="ARBA00039382"/>
    </source>
</evidence>
<evidence type="ECO:0000256" key="11">
    <source>
        <dbReference type="SAM" id="MobiDB-lite"/>
    </source>
</evidence>
<comment type="subunit">
    <text evidence="2">The complex is composed of two ATP-binding proteins (LsrA), two transmembrane proteins (LsrC and LsrD) and a solute-binding protein (LsrB).</text>
</comment>
<keyword evidence="7 12" id="KW-1133">Transmembrane helix</keyword>
<keyword evidence="5" id="KW-0997">Cell inner membrane</keyword>
<keyword evidence="3" id="KW-0813">Transport</keyword>
<feature type="transmembrane region" description="Helical" evidence="12">
    <location>
        <begin position="173"/>
        <end position="194"/>
    </location>
</feature>
<evidence type="ECO:0000256" key="5">
    <source>
        <dbReference type="ARBA" id="ARBA00022519"/>
    </source>
</evidence>
<dbReference type="Pfam" id="PF02653">
    <property type="entry name" value="BPD_transp_2"/>
    <property type="match status" value="1"/>
</dbReference>
<feature type="compositionally biased region" description="Low complexity" evidence="11">
    <location>
        <begin position="350"/>
        <end position="366"/>
    </location>
</feature>
<protein>
    <recommendedName>
        <fullName evidence="10">Autoinducer 2 import system permease protein LsrC</fullName>
    </recommendedName>
</protein>
<evidence type="ECO:0000256" key="6">
    <source>
        <dbReference type="ARBA" id="ARBA00022692"/>
    </source>
</evidence>
<comment type="function">
    <text evidence="9">Part of the ABC transporter complex LsrABCD involved in autoinducer 2 (AI-2) import. Probably responsible for the translocation of the substrate across the membrane.</text>
</comment>
<comment type="caution">
    <text evidence="13">The sequence shown here is derived from an EMBL/GenBank/DDBJ whole genome shotgun (WGS) entry which is preliminary data.</text>
</comment>
<keyword evidence="14" id="KW-1185">Reference proteome</keyword>
<evidence type="ECO:0000313" key="13">
    <source>
        <dbReference type="EMBL" id="MCM0620646.1"/>
    </source>
</evidence>
<keyword evidence="8 12" id="KW-0472">Membrane</keyword>
<evidence type="ECO:0000256" key="8">
    <source>
        <dbReference type="ARBA" id="ARBA00023136"/>
    </source>
</evidence>
<accession>A0A9X2IEB0</accession>
<evidence type="ECO:0000256" key="2">
    <source>
        <dbReference type="ARBA" id="ARBA00011262"/>
    </source>
</evidence>
<evidence type="ECO:0000256" key="12">
    <source>
        <dbReference type="SAM" id="Phobius"/>
    </source>
</evidence>
<comment type="subcellular location">
    <subcellularLocation>
        <location evidence="1">Cell membrane</location>
        <topology evidence="1">Multi-pass membrane protein</topology>
    </subcellularLocation>
</comment>
<dbReference type="CDD" id="cd06579">
    <property type="entry name" value="TM_PBP1_transp_AraH_like"/>
    <property type="match status" value="1"/>
</dbReference>
<name>A0A9X2IEB0_9ACTN</name>
<dbReference type="PANTHER" id="PTHR32196">
    <property type="entry name" value="ABC TRANSPORTER PERMEASE PROTEIN YPHD-RELATED-RELATED"/>
    <property type="match status" value="1"/>
</dbReference>
<evidence type="ECO:0000256" key="9">
    <source>
        <dbReference type="ARBA" id="ARBA00025439"/>
    </source>
</evidence>
<dbReference type="PANTHER" id="PTHR32196:SF29">
    <property type="entry name" value="AUTOINDUCER 2 IMPORT SYSTEM PERMEASE PROTEIN LSRC"/>
    <property type="match status" value="1"/>
</dbReference>
<dbReference type="EMBL" id="JAMOIL010000011">
    <property type="protein sequence ID" value="MCM0620646.1"/>
    <property type="molecule type" value="Genomic_DNA"/>
</dbReference>
<evidence type="ECO:0000256" key="1">
    <source>
        <dbReference type="ARBA" id="ARBA00004651"/>
    </source>
</evidence>
<reference evidence="13" key="1">
    <citation type="submission" date="2022-05" db="EMBL/GenBank/DDBJ databases">
        <authorList>
            <person name="Tuo L."/>
        </authorList>
    </citation>
    <scope>NUCLEOTIDE SEQUENCE</scope>
    <source>
        <strain evidence="13">BSK12Z-4</strain>
    </source>
</reference>
<dbReference type="AlphaFoldDB" id="A0A9X2IEB0"/>
<evidence type="ECO:0000313" key="14">
    <source>
        <dbReference type="Proteomes" id="UP001139485"/>
    </source>
</evidence>
<dbReference type="InterPro" id="IPR001851">
    <property type="entry name" value="ABC_transp_permease"/>
</dbReference>